<sequence length="175" mass="19516">MVFGKWKHGQEACNAFSMGYLLTELPCPNVGVVQPCESNSWAIGGSTHDLCGRSFWQEDMGLNCTQLTHCHGREAHPIFVDTQRLATCSCNVLRWSCDYDYEACDVNDTYYPPGSAELARRLLQDWSPRRPHDQGESGLATISFCGLCVVLGLGLLIAVAARRRRADQADYRRLA</sequence>
<reference evidence="2" key="1">
    <citation type="submission" date="2021-02" db="EMBL/GenBank/DDBJ databases">
        <authorList>
            <person name="Dougan E. K."/>
            <person name="Rhodes N."/>
            <person name="Thang M."/>
            <person name="Chan C."/>
        </authorList>
    </citation>
    <scope>NUCLEOTIDE SEQUENCE</scope>
</reference>
<keyword evidence="1" id="KW-0812">Transmembrane</keyword>
<comment type="caution">
    <text evidence="2">The sequence shown here is derived from an EMBL/GenBank/DDBJ whole genome shotgun (WGS) entry which is preliminary data.</text>
</comment>
<dbReference type="EMBL" id="CAJNIZ010015213">
    <property type="protein sequence ID" value="CAE7370828.1"/>
    <property type="molecule type" value="Genomic_DNA"/>
</dbReference>
<evidence type="ECO:0000313" key="3">
    <source>
        <dbReference type="Proteomes" id="UP000649617"/>
    </source>
</evidence>
<organism evidence="2 3">
    <name type="scientific">Symbiodinium pilosum</name>
    <name type="common">Dinoflagellate</name>
    <dbReference type="NCBI Taxonomy" id="2952"/>
    <lineage>
        <taxon>Eukaryota</taxon>
        <taxon>Sar</taxon>
        <taxon>Alveolata</taxon>
        <taxon>Dinophyceae</taxon>
        <taxon>Suessiales</taxon>
        <taxon>Symbiodiniaceae</taxon>
        <taxon>Symbiodinium</taxon>
    </lineage>
</organism>
<dbReference type="AlphaFoldDB" id="A0A812QAH0"/>
<dbReference type="OrthoDB" id="435297at2759"/>
<gene>
    <name evidence="2" type="ORF">SPIL2461_LOCUS9006</name>
</gene>
<proteinExistence type="predicted"/>
<evidence type="ECO:0000256" key="1">
    <source>
        <dbReference type="SAM" id="Phobius"/>
    </source>
</evidence>
<feature type="transmembrane region" description="Helical" evidence="1">
    <location>
        <begin position="138"/>
        <end position="161"/>
    </location>
</feature>
<evidence type="ECO:0000313" key="2">
    <source>
        <dbReference type="EMBL" id="CAE7370828.1"/>
    </source>
</evidence>
<dbReference type="Proteomes" id="UP000649617">
    <property type="component" value="Unassembled WGS sequence"/>
</dbReference>
<accession>A0A812QAH0</accession>
<name>A0A812QAH0_SYMPI</name>
<protein>
    <submittedName>
        <fullName evidence="2">Uncharacterized protein</fullName>
    </submittedName>
</protein>
<keyword evidence="3" id="KW-1185">Reference proteome</keyword>
<keyword evidence="1" id="KW-0472">Membrane</keyword>
<keyword evidence="1" id="KW-1133">Transmembrane helix</keyword>